<feature type="transmembrane region" description="Helical" evidence="1">
    <location>
        <begin position="44"/>
        <end position="65"/>
    </location>
</feature>
<evidence type="ECO:0000256" key="1">
    <source>
        <dbReference type="SAM" id="Phobius"/>
    </source>
</evidence>
<sequence length="135" mass="14565">MLPFLAAYLGAGAALAVLDALWLTQVGPRLYRPTLDPVLADKPNMTAALAFYLVYVLGVVLLAVWPNRDAGLVKTAVTGAMLGALAYATYDLTNQATLKVWSTRITLIDIGWGAFLTASGAAAGWLAWRWAYRMF</sequence>
<gene>
    <name evidence="2" type="ordered locus">PHZ_c3061</name>
</gene>
<accession>B4R9L0</accession>
<dbReference type="STRING" id="450851.PHZ_c3061"/>
<dbReference type="AlphaFoldDB" id="B4R9L0"/>
<feature type="transmembrane region" description="Helical" evidence="1">
    <location>
        <begin position="72"/>
        <end position="90"/>
    </location>
</feature>
<reference evidence="2 3" key="1">
    <citation type="journal article" date="2008" name="BMC Genomics">
        <title>Complete genome of Phenylobacterium zucineum - a novel facultative intracellular bacterium isolated from human erythroleukemia cell line K562.</title>
        <authorList>
            <person name="Luo Y."/>
            <person name="Xu X."/>
            <person name="Ding Z."/>
            <person name="Liu Z."/>
            <person name="Zhang B."/>
            <person name="Yan Z."/>
            <person name="Sun J."/>
            <person name="Hu S."/>
            <person name="Hu X."/>
        </authorList>
    </citation>
    <scope>NUCLEOTIDE SEQUENCE [LARGE SCALE GENOMIC DNA]</scope>
    <source>
        <strain evidence="2 3">HLK1</strain>
    </source>
</reference>
<dbReference type="eggNOG" id="COG4852">
    <property type="taxonomic scope" value="Bacteria"/>
</dbReference>
<dbReference type="KEGG" id="pzu:PHZ_c3061"/>
<dbReference type="EMBL" id="CP000747">
    <property type="protein sequence ID" value="ACG79470.1"/>
    <property type="molecule type" value="Genomic_DNA"/>
</dbReference>
<keyword evidence="1" id="KW-0812">Transmembrane</keyword>
<dbReference type="Pfam" id="PF09945">
    <property type="entry name" value="DUF2177"/>
    <property type="match status" value="1"/>
</dbReference>
<protein>
    <recommendedName>
        <fullName evidence="4">DUF2177 domain-containing protein</fullName>
    </recommendedName>
</protein>
<feature type="transmembrane region" description="Helical" evidence="1">
    <location>
        <begin position="110"/>
        <end position="128"/>
    </location>
</feature>
<organism evidence="2 3">
    <name type="scientific">Phenylobacterium zucineum (strain HLK1)</name>
    <dbReference type="NCBI Taxonomy" id="450851"/>
    <lineage>
        <taxon>Bacteria</taxon>
        <taxon>Pseudomonadati</taxon>
        <taxon>Pseudomonadota</taxon>
        <taxon>Alphaproteobacteria</taxon>
        <taxon>Caulobacterales</taxon>
        <taxon>Caulobacteraceae</taxon>
        <taxon>Phenylobacterium</taxon>
    </lineage>
</organism>
<evidence type="ECO:0008006" key="4">
    <source>
        <dbReference type="Google" id="ProtNLM"/>
    </source>
</evidence>
<evidence type="ECO:0000313" key="2">
    <source>
        <dbReference type="EMBL" id="ACG79470.1"/>
    </source>
</evidence>
<dbReference type="RefSeq" id="WP_012523608.1">
    <property type="nucleotide sequence ID" value="NC_011144.1"/>
</dbReference>
<dbReference type="InterPro" id="IPR018687">
    <property type="entry name" value="DUF2177_membr"/>
</dbReference>
<keyword evidence="3" id="KW-1185">Reference proteome</keyword>
<name>B4R9L0_PHEZH</name>
<keyword evidence="1" id="KW-0472">Membrane</keyword>
<proteinExistence type="predicted"/>
<dbReference type="OrthoDB" id="166547at2"/>
<dbReference type="Proteomes" id="UP000001868">
    <property type="component" value="Chromosome"/>
</dbReference>
<keyword evidence="1" id="KW-1133">Transmembrane helix</keyword>
<evidence type="ECO:0000313" key="3">
    <source>
        <dbReference type="Proteomes" id="UP000001868"/>
    </source>
</evidence>
<dbReference type="HOGENOM" id="CLU_140354_0_0_5"/>